<dbReference type="AlphaFoldDB" id="A0A9D4TZM6"/>
<evidence type="ECO:0000256" key="1">
    <source>
        <dbReference type="SAM" id="MobiDB-lite"/>
    </source>
</evidence>
<dbReference type="OrthoDB" id="504002at2759"/>
<protein>
    <submittedName>
        <fullName evidence="2">Uncharacterized protein</fullName>
    </submittedName>
</protein>
<comment type="caution">
    <text evidence="2">The sequence shown here is derived from an EMBL/GenBank/DDBJ whole genome shotgun (WGS) entry which is preliminary data.</text>
</comment>
<accession>A0A9D4TZM6</accession>
<keyword evidence="3" id="KW-1185">Reference proteome</keyword>
<feature type="compositionally biased region" description="Basic and acidic residues" evidence="1">
    <location>
        <begin position="209"/>
        <end position="222"/>
    </location>
</feature>
<name>A0A9D4TZM6_CHLVU</name>
<reference evidence="2" key="2">
    <citation type="submission" date="2020-11" db="EMBL/GenBank/DDBJ databases">
        <authorList>
            <person name="Cecchin M."/>
            <person name="Marcolungo L."/>
            <person name="Rossato M."/>
            <person name="Girolomoni L."/>
            <person name="Cosentino E."/>
            <person name="Cuine S."/>
            <person name="Li-Beisson Y."/>
            <person name="Delledonne M."/>
            <person name="Ballottari M."/>
        </authorList>
    </citation>
    <scope>NUCLEOTIDE SEQUENCE</scope>
    <source>
        <strain evidence="2">211/11P</strain>
        <tissue evidence="2">Whole cell</tissue>
    </source>
</reference>
<reference evidence="2" key="1">
    <citation type="journal article" date="2019" name="Plant J.">
        <title>Chlorella vulgaris genome assembly and annotation reveals the molecular basis for metabolic acclimation to high light conditions.</title>
        <authorList>
            <person name="Cecchin M."/>
            <person name="Marcolungo L."/>
            <person name="Rossato M."/>
            <person name="Girolomoni L."/>
            <person name="Cosentino E."/>
            <person name="Cuine S."/>
            <person name="Li-Beisson Y."/>
            <person name="Delledonne M."/>
            <person name="Ballottari M."/>
        </authorList>
    </citation>
    <scope>NUCLEOTIDE SEQUENCE</scope>
    <source>
        <strain evidence="2">211/11P</strain>
    </source>
</reference>
<evidence type="ECO:0000313" key="3">
    <source>
        <dbReference type="Proteomes" id="UP001055712"/>
    </source>
</evidence>
<organism evidence="2 3">
    <name type="scientific">Chlorella vulgaris</name>
    <name type="common">Green alga</name>
    <dbReference type="NCBI Taxonomy" id="3077"/>
    <lineage>
        <taxon>Eukaryota</taxon>
        <taxon>Viridiplantae</taxon>
        <taxon>Chlorophyta</taxon>
        <taxon>core chlorophytes</taxon>
        <taxon>Trebouxiophyceae</taxon>
        <taxon>Chlorellales</taxon>
        <taxon>Chlorellaceae</taxon>
        <taxon>Chlorella clade</taxon>
        <taxon>Chlorella</taxon>
    </lineage>
</organism>
<gene>
    <name evidence="2" type="ORF">D9Q98_001137</name>
</gene>
<feature type="region of interest" description="Disordered" evidence="1">
    <location>
        <begin position="198"/>
        <end position="231"/>
    </location>
</feature>
<evidence type="ECO:0000313" key="2">
    <source>
        <dbReference type="EMBL" id="KAI3438717.1"/>
    </source>
</evidence>
<sequence length="252" mass="28276">MPAVAPEPILDVVRGLSTLASFAIVVNQLKNIYDAFFINECDRCRGTGLVTCPHCHGTKSLRKRPGYLRTRDFNIVDDPRDSYPCFYCGPNSPYDFNPFLPDDEQKAMQVQENLKMAVANVFPRPFDSRPTAGTVACPLCLGSPCVHRLTPDFAKALNMGPLWDEQIVGRMGRWYWGADRPADKQKLFLEYPTAPVRDPIELPAPRKAVRGDQDPPKPDDKPGMGARPSGWVTRASDLEDYVITYASDDERR</sequence>
<proteinExistence type="predicted"/>
<dbReference type="Proteomes" id="UP001055712">
    <property type="component" value="Unassembled WGS sequence"/>
</dbReference>
<dbReference type="EMBL" id="SIDB01000001">
    <property type="protein sequence ID" value="KAI3438717.1"/>
    <property type="molecule type" value="Genomic_DNA"/>
</dbReference>